<protein>
    <submittedName>
        <fullName evidence="2">Uncharacterized protein</fullName>
    </submittedName>
</protein>
<accession>A0AAE3KE31</accession>
<dbReference type="EMBL" id="JAMTCK010000001">
    <property type="protein sequence ID" value="MCP2163477.1"/>
    <property type="molecule type" value="Genomic_DNA"/>
</dbReference>
<dbReference type="AlphaFoldDB" id="A0AAE3KE31"/>
<evidence type="ECO:0000313" key="2">
    <source>
        <dbReference type="EMBL" id="MCP2163477.1"/>
    </source>
</evidence>
<name>A0AAE3KE31_9PSEU</name>
<gene>
    <name evidence="2" type="ORF">LX83_000317</name>
</gene>
<evidence type="ECO:0000256" key="1">
    <source>
        <dbReference type="SAM" id="MobiDB-lite"/>
    </source>
</evidence>
<reference evidence="2" key="1">
    <citation type="submission" date="2022-06" db="EMBL/GenBank/DDBJ databases">
        <title>Genomic Encyclopedia of Archaeal and Bacterial Type Strains, Phase II (KMG-II): from individual species to whole genera.</title>
        <authorList>
            <person name="Goeker M."/>
        </authorList>
    </citation>
    <scope>NUCLEOTIDE SEQUENCE</scope>
    <source>
        <strain evidence="2">DSM 43935</strain>
    </source>
</reference>
<keyword evidence="3" id="KW-1185">Reference proteome</keyword>
<sequence>MQARQTDHSEQPAQPPQGKSRKTPGQVVPAGRLGVGLVAARHAPWRTRLMVSRYHRALCLGTRRWVS</sequence>
<evidence type="ECO:0000313" key="3">
    <source>
        <dbReference type="Proteomes" id="UP001206128"/>
    </source>
</evidence>
<feature type="compositionally biased region" description="Basic and acidic residues" evidence="1">
    <location>
        <begin position="1"/>
        <end position="10"/>
    </location>
</feature>
<comment type="caution">
    <text evidence="2">The sequence shown here is derived from an EMBL/GenBank/DDBJ whole genome shotgun (WGS) entry which is preliminary data.</text>
</comment>
<dbReference type="Proteomes" id="UP001206128">
    <property type="component" value="Unassembled WGS sequence"/>
</dbReference>
<proteinExistence type="predicted"/>
<organism evidence="2 3">
    <name type="scientific">Goodfellowiella coeruleoviolacea</name>
    <dbReference type="NCBI Taxonomy" id="334858"/>
    <lineage>
        <taxon>Bacteria</taxon>
        <taxon>Bacillati</taxon>
        <taxon>Actinomycetota</taxon>
        <taxon>Actinomycetes</taxon>
        <taxon>Pseudonocardiales</taxon>
        <taxon>Pseudonocardiaceae</taxon>
        <taxon>Goodfellowiella</taxon>
    </lineage>
</organism>
<feature type="region of interest" description="Disordered" evidence="1">
    <location>
        <begin position="1"/>
        <end position="29"/>
    </location>
</feature>